<feature type="non-terminal residue" evidence="3">
    <location>
        <position position="1"/>
    </location>
</feature>
<dbReference type="EMBL" id="CAJNOQ010003091">
    <property type="protein sequence ID" value="CAF0994897.1"/>
    <property type="molecule type" value="Genomic_DNA"/>
</dbReference>
<feature type="compositionally biased region" description="Basic and acidic residues" evidence="1">
    <location>
        <begin position="729"/>
        <end position="751"/>
    </location>
</feature>
<evidence type="ECO:0000313" key="3">
    <source>
        <dbReference type="EMBL" id="CAF0994897.1"/>
    </source>
</evidence>
<keyword evidence="5" id="KW-1185">Reference proteome</keyword>
<name>A0A814G7R0_9BILA</name>
<feature type="region of interest" description="Disordered" evidence="1">
    <location>
        <begin position="186"/>
        <end position="280"/>
    </location>
</feature>
<feature type="compositionally biased region" description="Polar residues" evidence="1">
    <location>
        <begin position="186"/>
        <end position="198"/>
    </location>
</feature>
<feature type="compositionally biased region" description="Polar residues" evidence="1">
    <location>
        <begin position="313"/>
        <end position="332"/>
    </location>
</feature>
<feature type="domain" description="Fibronectin type-III" evidence="2">
    <location>
        <begin position="1024"/>
        <end position="1116"/>
    </location>
</feature>
<feature type="compositionally biased region" description="Basic and acidic residues" evidence="1">
    <location>
        <begin position="226"/>
        <end position="239"/>
    </location>
</feature>
<feature type="compositionally biased region" description="Polar residues" evidence="1">
    <location>
        <begin position="620"/>
        <end position="635"/>
    </location>
</feature>
<feature type="compositionally biased region" description="Basic and acidic residues" evidence="1">
    <location>
        <begin position="436"/>
        <end position="453"/>
    </location>
</feature>
<feature type="compositionally biased region" description="Basic and acidic residues" evidence="1">
    <location>
        <begin position="682"/>
        <end position="717"/>
    </location>
</feature>
<organism evidence="3 5">
    <name type="scientific">Didymodactylos carnosus</name>
    <dbReference type="NCBI Taxonomy" id="1234261"/>
    <lineage>
        <taxon>Eukaryota</taxon>
        <taxon>Metazoa</taxon>
        <taxon>Spiralia</taxon>
        <taxon>Gnathifera</taxon>
        <taxon>Rotifera</taxon>
        <taxon>Eurotatoria</taxon>
        <taxon>Bdelloidea</taxon>
        <taxon>Philodinida</taxon>
        <taxon>Philodinidae</taxon>
        <taxon>Didymodactylos</taxon>
    </lineage>
</organism>
<accession>A0A814G7R0</accession>
<feature type="compositionally biased region" description="Polar residues" evidence="1">
    <location>
        <begin position="249"/>
        <end position="263"/>
    </location>
</feature>
<dbReference type="Proteomes" id="UP000663829">
    <property type="component" value="Unassembled WGS sequence"/>
</dbReference>
<dbReference type="CDD" id="cd00063">
    <property type="entry name" value="FN3"/>
    <property type="match status" value="3"/>
</dbReference>
<reference evidence="3" key="1">
    <citation type="submission" date="2021-02" db="EMBL/GenBank/DDBJ databases">
        <authorList>
            <person name="Nowell W R."/>
        </authorList>
    </citation>
    <scope>NUCLEOTIDE SEQUENCE</scope>
</reference>
<gene>
    <name evidence="3" type="ORF">GPM918_LOCUS13447</name>
    <name evidence="4" type="ORF">SRO942_LOCUS13447</name>
</gene>
<dbReference type="Gene3D" id="2.60.40.10">
    <property type="entry name" value="Immunoglobulins"/>
    <property type="match status" value="3"/>
</dbReference>
<sequence>DNPQHQLTHFMAVGAEKRLENYFFLRNVHETVSILFLPIELNTTDNFFIGVQVVSQEIQLNRILRMLDQEELDIFYRYDTLPIGYSRYRNLYEFDRFSYIYRLPGSDAYKRLKAMEQNEDNLHSIVHHGILPQRGSVSRVQELRDKRDQLQQTPIKQHVRSYGDDLIRKEEKSSFERRRELIDSASSIDENSHSTISKSVRHTTQERIDSLSQTRSRYSAEQQLRPYDDDLIGKEEKSSFKRRRELIDSASSIDENSHSTISKSVRHTTQEEIDSLPQIKSRYSAEQQLRSHDDDLIGKDEKSSFERRRELIDSTSNIDENSHSTIPTSVRHTTQEENDSLPKTRSKSSAEIPTEIKSKHDVKFAESVKGISPMTEETLESFQYNEDQMNGSNVSEMIHVPNESGISRKQKEDKRHETEPSENWNITTVDDSDFEQETKPDGNRISNIHEKSTSENMNSNTESDAGSAYRKVSLRKSIDDTEKLPHGENVKFTSDPVKGVSCDGNRTEVDVDDGEEESLLQKSASQSEEDHEDQLSDNVQNNEKLNTLKHEVFNSKQESASIHDETSDSDTQGITDTEKDLDNKSKAAHLASTTKDKPSSAQNGTLQSHSSSEISHDLKNSNSVPSTPDISQDSFQKPEKSAKKDESSAKARSQFGADAENKKSDKKDESSAKTTSQFGADAENKKSDKKDESSAKARSRFGADVENEKSDKKDESSAKTTSRFGADVENEKSDKNDESSAKTRSRFGTDAENEKSLIEEVANLPSRESCFADTEKIISQEVQCIADDTNEELSDKDEVQNRLRDNHESDEEIENIKDKKHVRINAPTVHCNNVPGKKNVLTTLEWDALPSVRNCMIECENKNGEWTTIGEKIKSNQTKTSVEMPSWTDPLRFRLVANMTDGQILYSDPTDKISPSKGETLPVYIKPNVKVLSRESVELIWEPPSHDMSEVLMYDVEKKEQQKDIWEKVDTVDASLGAIKVDDLMNARRCEFRLKPSESLSVENQEDEIDQDSELFVVPNVNEWLSFLHVEPLSSNKIEVNIEKEGFRQCDGYSVEYSPASNDEWEKVEDISSDAPHIIIENLNESTNYKFRFTPILINDDSSRMSLILERQMPSNETVSKHNPPTFNVVQIDQNSVVIEAIPCDDDGKIRDEFDIYAKSDQEKQWHKVGKIDKTHLTANVDNLEENTAYSFKINNTSNDNSNVDPTTIVQLKLEKKSEEKKLPFDSSLLLKKFEETLESIVGGVMKAAAGHQTIEEPVNASLNEALKDVFNDENFINREQNGFETLELNNELQLFRGPKQLMLKELERDETSDVSKKYGEIIVHNHRRRRSTVDIREDNGNTKIQNIDGDIIIRNVESDILLSNGETRSHLSMNIVGQAFIKGVQGALVAKNFKGIIVIKNITNE</sequence>
<feature type="compositionally biased region" description="Basic and acidic residues" evidence="1">
    <location>
        <begin position="409"/>
        <end position="419"/>
    </location>
</feature>
<dbReference type="InterPro" id="IPR013783">
    <property type="entry name" value="Ig-like_fold"/>
</dbReference>
<evidence type="ECO:0000259" key="2">
    <source>
        <dbReference type="PROSITE" id="PS50853"/>
    </source>
</evidence>
<evidence type="ECO:0000256" key="1">
    <source>
        <dbReference type="SAM" id="MobiDB-lite"/>
    </source>
</evidence>
<dbReference type="InterPro" id="IPR003961">
    <property type="entry name" value="FN3_dom"/>
</dbReference>
<feature type="compositionally biased region" description="Basic and acidic residues" evidence="1">
    <location>
        <begin position="476"/>
        <end position="489"/>
    </location>
</feature>
<dbReference type="InterPro" id="IPR036116">
    <property type="entry name" value="FN3_sf"/>
</dbReference>
<dbReference type="SUPFAM" id="SSF49265">
    <property type="entry name" value="Fibronectin type III"/>
    <property type="match status" value="2"/>
</dbReference>
<feature type="compositionally biased region" description="Basic and acidic residues" evidence="1">
    <location>
        <begin position="636"/>
        <end position="649"/>
    </location>
</feature>
<feature type="compositionally biased region" description="Basic and acidic residues" evidence="1">
    <location>
        <begin position="576"/>
        <end position="585"/>
    </location>
</feature>
<feature type="compositionally biased region" description="Polar residues" evidence="1">
    <location>
        <begin position="599"/>
        <end position="613"/>
    </location>
</feature>
<proteinExistence type="predicted"/>
<feature type="compositionally biased region" description="Basic and acidic residues" evidence="1">
    <location>
        <begin position="659"/>
        <end position="671"/>
    </location>
</feature>
<protein>
    <recommendedName>
        <fullName evidence="2">Fibronectin type-III domain-containing protein</fullName>
    </recommendedName>
</protein>
<evidence type="ECO:0000313" key="5">
    <source>
        <dbReference type="Proteomes" id="UP000663829"/>
    </source>
</evidence>
<dbReference type="OrthoDB" id="10028366at2759"/>
<comment type="caution">
    <text evidence="3">The sequence shown here is derived from an EMBL/GenBank/DDBJ whole genome shotgun (WGS) entry which is preliminary data.</text>
</comment>
<dbReference type="PROSITE" id="PS50853">
    <property type="entry name" value="FN3"/>
    <property type="match status" value="1"/>
</dbReference>
<dbReference type="EMBL" id="CAJOBC010003091">
    <property type="protein sequence ID" value="CAF3766596.1"/>
    <property type="molecule type" value="Genomic_DNA"/>
</dbReference>
<feature type="region of interest" description="Disordered" evidence="1">
    <location>
        <begin position="311"/>
        <end position="358"/>
    </location>
</feature>
<dbReference type="Proteomes" id="UP000681722">
    <property type="component" value="Unassembled WGS sequence"/>
</dbReference>
<evidence type="ECO:0000313" key="4">
    <source>
        <dbReference type="EMBL" id="CAF3766596.1"/>
    </source>
</evidence>
<feature type="compositionally biased region" description="Polar residues" evidence="1">
    <location>
        <begin position="536"/>
        <end position="545"/>
    </location>
</feature>
<feature type="compositionally biased region" description="Low complexity" evidence="1">
    <location>
        <begin position="454"/>
        <end position="463"/>
    </location>
</feature>
<feature type="compositionally biased region" description="Polar residues" evidence="1">
    <location>
        <begin position="341"/>
        <end position="351"/>
    </location>
</feature>
<feature type="compositionally biased region" description="Polar residues" evidence="1">
    <location>
        <begin position="383"/>
        <end position="395"/>
    </location>
</feature>
<feature type="compositionally biased region" description="Polar residues" evidence="1">
    <location>
        <begin position="210"/>
        <end position="222"/>
    </location>
</feature>
<feature type="region of interest" description="Disordered" evidence="1">
    <location>
        <begin position="383"/>
        <end position="751"/>
    </location>
</feature>